<name>A0AB35HQZ1_TETHA</name>
<reference evidence="2" key="2">
    <citation type="journal article" date="2021" name="BMC Microbiol.">
        <title>The diversity among the species Tetragenococcus halophilus including new isolates from a lupine seed fermentation.</title>
        <authorList>
            <person name="Link T."/>
            <person name="Vogel R.F."/>
            <person name="Ehrmann M.A."/>
        </authorList>
    </citation>
    <scope>NUCLEOTIDE SEQUENCE</scope>
    <source>
        <strain evidence="2">TMW 2.2257</strain>
    </source>
</reference>
<dbReference type="Pfam" id="PF10269">
    <property type="entry name" value="Tmemb_185A"/>
    <property type="match status" value="1"/>
</dbReference>
<feature type="transmembrane region" description="Helical" evidence="1">
    <location>
        <begin position="42"/>
        <end position="67"/>
    </location>
</feature>
<dbReference type="Proteomes" id="UP001057280">
    <property type="component" value="Unassembled WGS sequence"/>
</dbReference>
<protein>
    <submittedName>
        <fullName evidence="2">Uncharacterized protein</fullName>
    </submittedName>
</protein>
<keyword evidence="1" id="KW-0812">Transmembrane</keyword>
<dbReference type="EMBL" id="JACACB010000028">
    <property type="protein sequence ID" value="MCO8298651.1"/>
    <property type="molecule type" value="Genomic_DNA"/>
</dbReference>
<comment type="caution">
    <text evidence="2">The sequence shown here is derived from an EMBL/GenBank/DDBJ whole genome shotgun (WGS) entry which is preliminary data.</text>
</comment>
<reference evidence="2" key="1">
    <citation type="submission" date="2020-06" db="EMBL/GenBank/DDBJ databases">
        <authorList>
            <person name="Link T."/>
            <person name="Ehrmann M."/>
        </authorList>
    </citation>
    <scope>NUCLEOTIDE SEQUENCE</scope>
    <source>
        <strain evidence="2">TMW 2.2257</strain>
    </source>
</reference>
<organism evidence="2 3">
    <name type="scientific">Tetragenococcus halophilus</name>
    <name type="common">Pediococcus halophilus</name>
    <dbReference type="NCBI Taxonomy" id="51669"/>
    <lineage>
        <taxon>Bacteria</taxon>
        <taxon>Bacillati</taxon>
        <taxon>Bacillota</taxon>
        <taxon>Bacilli</taxon>
        <taxon>Lactobacillales</taxon>
        <taxon>Enterococcaceae</taxon>
        <taxon>Tetragenococcus</taxon>
    </lineage>
</organism>
<feature type="transmembrane region" description="Helical" evidence="1">
    <location>
        <begin position="12"/>
        <end position="36"/>
    </location>
</feature>
<evidence type="ECO:0000313" key="3">
    <source>
        <dbReference type="Proteomes" id="UP001057280"/>
    </source>
</evidence>
<accession>A0AB35HQZ1</accession>
<evidence type="ECO:0000256" key="1">
    <source>
        <dbReference type="SAM" id="Phobius"/>
    </source>
</evidence>
<dbReference type="AlphaFoldDB" id="A0AB35HQZ1"/>
<gene>
    <name evidence="2" type="ORF">HXW75_09220</name>
</gene>
<proteinExistence type="predicted"/>
<dbReference type="InterPro" id="IPR019396">
    <property type="entry name" value="TM_Fragile-X-F-assoc"/>
</dbReference>
<evidence type="ECO:0000313" key="2">
    <source>
        <dbReference type="EMBL" id="MCO8298651.1"/>
    </source>
</evidence>
<sequence length="91" mass="10302">MNSKGGKNKGLLGLFISVQAVLIILKVLGEISVSWWLVLIPFWAWLLIVGVCLIAMGILAMELVYFIRYSTSVELNELWQSMMELRETKGE</sequence>
<keyword evidence="1" id="KW-1133">Transmembrane helix</keyword>
<dbReference type="RefSeq" id="WP_253210245.1">
    <property type="nucleotide sequence ID" value="NZ_JACACB010000028.1"/>
</dbReference>
<keyword evidence="1" id="KW-0472">Membrane</keyword>